<dbReference type="AlphaFoldDB" id="A0A9Q8Z377"/>
<dbReference type="InterPro" id="IPR000182">
    <property type="entry name" value="GNAT_dom"/>
</dbReference>
<accession>A0A9Q8Z377</accession>
<protein>
    <submittedName>
        <fullName evidence="2">Phenylacetate 2-hydroxylase protein</fullName>
    </submittedName>
</protein>
<dbReference type="InterPro" id="IPR052523">
    <property type="entry name" value="Trichothecene_AcTrans"/>
</dbReference>
<dbReference type="InterPro" id="IPR016181">
    <property type="entry name" value="Acyl_CoA_acyltransferase"/>
</dbReference>
<keyword evidence="3" id="KW-1185">Reference proteome</keyword>
<organism evidence="2 3">
    <name type="scientific">Curvularia clavata</name>
    <dbReference type="NCBI Taxonomy" id="95742"/>
    <lineage>
        <taxon>Eukaryota</taxon>
        <taxon>Fungi</taxon>
        <taxon>Dikarya</taxon>
        <taxon>Ascomycota</taxon>
        <taxon>Pezizomycotina</taxon>
        <taxon>Dothideomycetes</taxon>
        <taxon>Pleosporomycetidae</taxon>
        <taxon>Pleosporales</taxon>
        <taxon>Pleosporineae</taxon>
        <taxon>Pleosporaceae</taxon>
        <taxon>Curvularia</taxon>
    </lineage>
</organism>
<sequence>MTSSSLEVSLLKPDEAELYMRIRHEVFRPTVNHILYSRGEPSQKTLDKVTNDIRELLAKGVIFLKCVDTTTGEMIAGARWRYVKPEQEGAKERTWEEVDAGLTIPEPFDESDPDMWKEVFGLINENKREILQTRPHYVLDTLVVKQEHERRGAGGMLVRWGCEKADEADVEAYLEASPMGAPLYARHGFQRVKDLDLDLRKWGGTEQIKLIRLKSPLAIHVFCIGKVLCGWILTPEKFGQTSAHIPYSRLWSTIHMYAESVFLEY</sequence>
<dbReference type="SUPFAM" id="SSF55729">
    <property type="entry name" value="Acyl-CoA N-acyltransferases (Nat)"/>
    <property type="match status" value="1"/>
</dbReference>
<dbReference type="Gene3D" id="3.40.630.30">
    <property type="match status" value="1"/>
</dbReference>
<gene>
    <name evidence="2" type="ORF">yc1106_02365</name>
</gene>
<evidence type="ECO:0000313" key="3">
    <source>
        <dbReference type="Proteomes" id="UP001056012"/>
    </source>
</evidence>
<dbReference type="OrthoDB" id="2115692at2759"/>
<dbReference type="PANTHER" id="PTHR42791">
    <property type="entry name" value="GNAT FAMILY ACETYLTRANSFERASE"/>
    <property type="match status" value="1"/>
</dbReference>
<evidence type="ECO:0000313" key="2">
    <source>
        <dbReference type="EMBL" id="USP75091.1"/>
    </source>
</evidence>
<name>A0A9Q8Z377_CURCL</name>
<dbReference type="Proteomes" id="UP001056012">
    <property type="component" value="Chromosome 2"/>
</dbReference>
<dbReference type="Pfam" id="PF00583">
    <property type="entry name" value="Acetyltransf_1"/>
    <property type="match status" value="1"/>
</dbReference>
<evidence type="ECO:0000259" key="1">
    <source>
        <dbReference type="PROSITE" id="PS51186"/>
    </source>
</evidence>
<dbReference type="GO" id="GO:0016747">
    <property type="term" value="F:acyltransferase activity, transferring groups other than amino-acyl groups"/>
    <property type="evidence" value="ECO:0007669"/>
    <property type="project" value="InterPro"/>
</dbReference>
<dbReference type="PROSITE" id="PS51186">
    <property type="entry name" value="GNAT"/>
    <property type="match status" value="1"/>
</dbReference>
<dbReference type="EMBL" id="CP089275">
    <property type="protein sequence ID" value="USP75091.1"/>
    <property type="molecule type" value="Genomic_DNA"/>
</dbReference>
<reference evidence="2" key="1">
    <citation type="submission" date="2021-12" db="EMBL/GenBank/DDBJ databases">
        <title>Curvularia clavata genome.</title>
        <authorList>
            <person name="Cao Y."/>
        </authorList>
    </citation>
    <scope>NUCLEOTIDE SEQUENCE</scope>
    <source>
        <strain evidence="2">Yc1106</strain>
    </source>
</reference>
<dbReference type="VEuPathDB" id="FungiDB:yc1106_02365"/>
<proteinExistence type="predicted"/>
<dbReference type="PANTHER" id="PTHR42791:SF14">
    <property type="entry name" value="N-ACETYLTRANSFERASE DOMAIN-CONTAINING PROTEIN"/>
    <property type="match status" value="1"/>
</dbReference>
<feature type="domain" description="N-acetyltransferase" evidence="1">
    <location>
        <begin position="81"/>
        <end position="214"/>
    </location>
</feature>